<dbReference type="Proteomes" id="UP000202577">
    <property type="component" value="Segment"/>
</dbReference>
<keyword evidence="2" id="KW-0812">Transmembrane</keyword>
<feature type="transmembrane region" description="Helical" evidence="2">
    <location>
        <begin position="580"/>
        <end position="600"/>
    </location>
</feature>
<organism evidence="3 4">
    <name type="scientific">Hubei odonate virus 11</name>
    <dbReference type="NCBI Taxonomy" id="1922992"/>
    <lineage>
        <taxon>Viruses</taxon>
        <taxon>Riboviria</taxon>
        <taxon>Orthornavirae</taxon>
        <taxon>Negarnaviricota</taxon>
        <taxon>Haploviricotina</taxon>
        <taxon>Monjiviricetes</taxon>
        <taxon>Jingchuvirales</taxon>
        <taxon>Chuviridae</taxon>
        <taxon>Odonatavirus</taxon>
        <taxon>Odonatavirus fabricii</taxon>
    </lineage>
</organism>
<dbReference type="OrthoDB" id="10679at10239"/>
<protein>
    <submittedName>
        <fullName evidence="3">Putative glycoprotein</fullName>
    </submittedName>
</protein>
<evidence type="ECO:0000256" key="2">
    <source>
        <dbReference type="SAM" id="Phobius"/>
    </source>
</evidence>
<feature type="transmembrane region" description="Helical" evidence="2">
    <location>
        <begin position="536"/>
        <end position="560"/>
    </location>
</feature>
<dbReference type="EMBL" id="KX884419">
    <property type="protein sequence ID" value="APG78701.1"/>
    <property type="molecule type" value="Genomic_RNA"/>
</dbReference>
<accession>A0A1L3KMR2</accession>
<sequence>MYIKKIFWFISLTLCMLEISGLIGFDCKHKDVEYSAVSVKQVAECDEVKPAVHQSKMNIQLLQKRRLSKVPYISCYTHANILITHCGMHSHASVVAGGLSQRIEQYTSETCRRAFATKTVILFGTPIDINSFNTTITGSIIPYGSVINNDASCIGTSFAYNGNHYRASVMQVSYEIILKTGYGTYDSETGIFNTGLGSYGDYKEGVLLDRNFGYVFWKTSDNEDCSSSTSYLVLYEGPAEKLVSERDNRSIIVVEQQSTTFSLQLREPTLLCSQHAFNTEHDQLKIITSNNRMFFFKRIADSLDINLSTYINAKFVYVERHLRANIETLYEDVMKFRCRVTRQTLTNLLSLASIDEDEFAYAYMGRPGYTSVKRGEVAYLIKCVPTYITLQSSTRCYNDVVISHNNKTKFLASKTNIIQDFSEEVECSQLTPVLYELQGKWYNVYPSPIAVPDPIVLNPNREREWEYKSPNHLSKSGIYSQESIESWQQSLMLASSQSALTKIITSKFIGKDIDSQGSSIHTYIDEDIMAHITTNFFVKAWGVFSNFGQIMSGLLGFIIIGKLFKLVVDSIMNGIALYRVYGFSIALMGCIWDNVAHLLISFRKKDKKPTAPSKEDLCDNQCEPPAAQNPLLTQSTPVSMYPNVRSMTSHELQ</sequence>
<dbReference type="GeneID" id="30854356"/>
<reference evidence="3 4" key="1">
    <citation type="journal article" date="2016" name="Nature">
        <title>Redefining the invertebrate RNA virosphere.</title>
        <authorList>
            <person name="Shi M."/>
            <person name="Lin X.D."/>
            <person name="Tian J.H."/>
            <person name="Chen L.J."/>
            <person name="Chen X."/>
            <person name="Li C.X."/>
            <person name="Qin X.C."/>
            <person name="Li J."/>
            <person name="Cao J.P."/>
            <person name="Eden J.S."/>
            <person name="Buchmann J."/>
            <person name="Wang W."/>
            <person name="Xu J."/>
            <person name="Holmes E.C."/>
            <person name="Zhang Y.Z."/>
        </authorList>
    </citation>
    <scope>NUCLEOTIDE SEQUENCE [LARGE SCALE GENOMIC DNA]</scope>
    <source>
        <strain evidence="3 4">QTM161788</strain>
    </source>
</reference>
<proteinExistence type="predicted"/>
<evidence type="ECO:0000313" key="4">
    <source>
        <dbReference type="Proteomes" id="UP000202577"/>
    </source>
</evidence>
<dbReference type="Pfam" id="PF24664">
    <property type="entry name" value="Monjiviricetes_fusion"/>
    <property type="match status" value="1"/>
</dbReference>
<keyword evidence="2" id="KW-0472">Membrane</keyword>
<keyword evidence="2" id="KW-1133">Transmembrane helix</keyword>
<evidence type="ECO:0000313" key="3">
    <source>
        <dbReference type="EMBL" id="APG78701.1"/>
    </source>
</evidence>
<dbReference type="RefSeq" id="YP_009336947.1">
    <property type="nucleotide sequence ID" value="NC_032956.1"/>
</dbReference>
<dbReference type="KEGG" id="vg:30854356"/>
<name>A0A1L3KMR2_9VIRU</name>
<evidence type="ECO:0000256" key="1">
    <source>
        <dbReference type="SAM" id="MobiDB-lite"/>
    </source>
</evidence>
<keyword evidence="4" id="KW-1185">Reference proteome</keyword>
<feature type="region of interest" description="Disordered" evidence="1">
    <location>
        <begin position="608"/>
        <end position="653"/>
    </location>
</feature>